<protein>
    <submittedName>
        <fullName evidence="2">Uncharacterized protein</fullName>
    </submittedName>
</protein>
<gene>
    <name evidence="2" type="ORF">ElyMa_003497300</name>
</gene>
<feature type="region of interest" description="Disordered" evidence="1">
    <location>
        <begin position="1"/>
        <end position="156"/>
    </location>
</feature>
<proteinExistence type="predicted"/>
<feature type="compositionally biased region" description="Basic and acidic residues" evidence="1">
    <location>
        <begin position="95"/>
        <end position="146"/>
    </location>
</feature>
<organism evidence="2 3">
    <name type="scientific">Elysia marginata</name>
    <dbReference type="NCBI Taxonomy" id="1093978"/>
    <lineage>
        <taxon>Eukaryota</taxon>
        <taxon>Metazoa</taxon>
        <taxon>Spiralia</taxon>
        <taxon>Lophotrochozoa</taxon>
        <taxon>Mollusca</taxon>
        <taxon>Gastropoda</taxon>
        <taxon>Heterobranchia</taxon>
        <taxon>Euthyneura</taxon>
        <taxon>Panpulmonata</taxon>
        <taxon>Sacoglossa</taxon>
        <taxon>Placobranchoidea</taxon>
        <taxon>Plakobranchidae</taxon>
        <taxon>Elysia</taxon>
    </lineage>
</organism>
<sequence length="156" mass="18944">MNRHTKTGRRRESTKKIYCIQKEDSEKEMPGYTGMHRNGWRDPTERELLEKTKHVREQVFERGDGEGDRLCQRQRKKETEWKKEVEREEEGQTDIQRRGERQKKKEGDKEREKGRERQRKIDWGRGRQRKGDRGKERQKTDRHKETAVFVGVQSVH</sequence>
<keyword evidence="3" id="KW-1185">Reference proteome</keyword>
<evidence type="ECO:0000313" key="3">
    <source>
        <dbReference type="Proteomes" id="UP000762676"/>
    </source>
</evidence>
<feature type="compositionally biased region" description="Basic and acidic residues" evidence="1">
    <location>
        <begin position="39"/>
        <end position="86"/>
    </location>
</feature>
<evidence type="ECO:0000313" key="2">
    <source>
        <dbReference type="EMBL" id="GFR59200.1"/>
    </source>
</evidence>
<dbReference type="Proteomes" id="UP000762676">
    <property type="component" value="Unassembled WGS sequence"/>
</dbReference>
<evidence type="ECO:0000256" key="1">
    <source>
        <dbReference type="SAM" id="MobiDB-lite"/>
    </source>
</evidence>
<name>A0AAV4EEV3_9GAST</name>
<dbReference type="EMBL" id="BMAT01007185">
    <property type="protein sequence ID" value="GFR59200.1"/>
    <property type="molecule type" value="Genomic_DNA"/>
</dbReference>
<dbReference type="AlphaFoldDB" id="A0AAV4EEV3"/>
<feature type="compositionally biased region" description="Basic and acidic residues" evidence="1">
    <location>
        <begin position="10"/>
        <end position="29"/>
    </location>
</feature>
<accession>A0AAV4EEV3</accession>
<comment type="caution">
    <text evidence="2">The sequence shown here is derived from an EMBL/GenBank/DDBJ whole genome shotgun (WGS) entry which is preliminary data.</text>
</comment>
<reference evidence="2 3" key="1">
    <citation type="journal article" date="2021" name="Elife">
        <title>Chloroplast acquisition without the gene transfer in kleptoplastic sea slugs, Plakobranchus ocellatus.</title>
        <authorList>
            <person name="Maeda T."/>
            <person name="Takahashi S."/>
            <person name="Yoshida T."/>
            <person name="Shimamura S."/>
            <person name="Takaki Y."/>
            <person name="Nagai Y."/>
            <person name="Toyoda A."/>
            <person name="Suzuki Y."/>
            <person name="Arimoto A."/>
            <person name="Ishii H."/>
            <person name="Satoh N."/>
            <person name="Nishiyama T."/>
            <person name="Hasebe M."/>
            <person name="Maruyama T."/>
            <person name="Minagawa J."/>
            <person name="Obokata J."/>
            <person name="Shigenobu S."/>
        </authorList>
    </citation>
    <scope>NUCLEOTIDE SEQUENCE [LARGE SCALE GENOMIC DNA]</scope>
</reference>